<evidence type="ECO:0000313" key="1">
    <source>
        <dbReference type="EMBL" id="GBL90765.1"/>
    </source>
</evidence>
<organism evidence="1 2">
    <name type="scientific">Araneus ventricosus</name>
    <name type="common">Orbweaver spider</name>
    <name type="synonym">Epeira ventricosa</name>
    <dbReference type="NCBI Taxonomy" id="182803"/>
    <lineage>
        <taxon>Eukaryota</taxon>
        <taxon>Metazoa</taxon>
        <taxon>Ecdysozoa</taxon>
        <taxon>Arthropoda</taxon>
        <taxon>Chelicerata</taxon>
        <taxon>Arachnida</taxon>
        <taxon>Araneae</taxon>
        <taxon>Araneomorphae</taxon>
        <taxon>Entelegynae</taxon>
        <taxon>Araneoidea</taxon>
        <taxon>Araneidae</taxon>
        <taxon>Araneus</taxon>
    </lineage>
</organism>
<dbReference type="Proteomes" id="UP000499080">
    <property type="component" value="Unassembled WGS sequence"/>
</dbReference>
<sequence length="103" mass="11662">MYQYPVLNQHEGCFRTDLVTLKHGQKATTTPELTPLVRTTPGGGHAATTYCLRSNKPHILWILNGIVFRPYNPLARKPIGHGGPVDGSRHYRNRYVQKKVLKN</sequence>
<accession>A0A4Y2BH86</accession>
<proteinExistence type="predicted"/>
<dbReference type="EMBL" id="BGPR01000074">
    <property type="protein sequence ID" value="GBL90765.1"/>
    <property type="molecule type" value="Genomic_DNA"/>
</dbReference>
<protein>
    <submittedName>
        <fullName evidence="1">Uncharacterized protein</fullName>
    </submittedName>
</protein>
<comment type="caution">
    <text evidence="1">The sequence shown here is derived from an EMBL/GenBank/DDBJ whole genome shotgun (WGS) entry which is preliminary data.</text>
</comment>
<reference evidence="1 2" key="1">
    <citation type="journal article" date="2019" name="Sci. Rep.">
        <title>Orb-weaving spider Araneus ventricosus genome elucidates the spidroin gene catalogue.</title>
        <authorList>
            <person name="Kono N."/>
            <person name="Nakamura H."/>
            <person name="Ohtoshi R."/>
            <person name="Moran D.A.P."/>
            <person name="Shinohara A."/>
            <person name="Yoshida Y."/>
            <person name="Fujiwara M."/>
            <person name="Mori M."/>
            <person name="Tomita M."/>
            <person name="Arakawa K."/>
        </authorList>
    </citation>
    <scope>NUCLEOTIDE SEQUENCE [LARGE SCALE GENOMIC DNA]</scope>
</reference>
<evidence type="ECO:0000313" key="2">
    <source>
        <dbReference type="Proteomes" id="UP000499080"/>
    </source>
</evidence>
<dbReference type="AlphaFoldDB" id="A0A4Y2BH86"/>
<gene>
    <name evidence="1" type="ORF">AVEN_215507_1</name>
</gene>
<name>A0A4Y2BH86_ARAVE</name>
<keyword evidence="2" id="KW-1185">Reference proteome</keyword>